<evidence type="ECO:0000256" key="1">
    <source>
        <dbReference type="SAM" id="Phobius"/>
    </source>
</evidence>
<accession>A0A942U4T8</accession>
<name>A0A942U4T8_9BACI</name>
<dbReference type="Gene3D" id="3.30.420.10">
    <property type="entry name" value="Ribonuclease H-like superfamily/Ribonuclease H"/>
    <property type="match status" value="1"/>
</dbReference>
<reference evidence="2" key="1">
    <citation type="submission" date="2021-05" db="EMBL/GenBank/DDBJ databases">
        <title>Novel Bacillus species.</title>
        <authorList>
            <person name="Liu G."/>
        </authorList>
    </citation>
    <scope>NUCLEOTIDE SEQUENCE</scope>
    <source>
        <strain evidence="2">FJAT-49825</strain>
    </source>
</reference>
<feature type="transmembrane region" description="Helical" evidence="1">
    <location>
        <begin position="242"/>
        <end position="263"/>
    </location>
</feature>
<dbReference type="Proteomes" id="UP000679749">
    <property type="component" value="Unassembled WGS sequence"/>
</dbReference>
<proteinExistence type="predicted"/>
<dbReference type="RefSeq" id="WP_213117743.1">
    <property type="nucleotide sequence ID" value="NZ_JAGYPF010000002.1"/>
</dbReference>
<keyword evidence="1" id="KW-0812">Transmembrane</keyword>
<evidence type="ECO:0000313" key="2">
    <source>
        <dbReference type="EMBL" id="MBS4213245.1"/>
    </source>
</evidence>
<keyword evidence="1" id="KW-0472">Membrane</keyword>
<keyword evidence="1" id="KW-1133">Transmembrane helix</keyword>
<dbReference type="SUPFAM" id="SSF53098">
    <property type="entry name" value="Ribonuclease H-like"/>
    <property type="match status" value="1"/>
</dbReference>
<protein>
    <submittedName>
        <fullName evidence="2">Uncharacterized protein</fullName>
    </submittedName>
</protein>
<dbReference type="AlphaFoldDB" id="A0A942U4T8"/>
<dbReference type="InterPro" id="IPR036397">
    <property type="entry name" value="RNaseH_sf"/>
</dbReference>
<comment type="caution">
    <text evidence="2">The sequence shown here is derived from an EMBL/GenBank/DDBJ whole genome shotgun (WGS) entry which is preliminary data.</text>
</comment>
<dbReference type="GO" id="GO:0003676">
    <property type="term" value="F:nucleic acid binding"/>
    <property type="evidence" value="ECO:0007669"/>
    <property type="project" value="InterPro"/>
</dbReference>
<sequence length="272" mass="31679">MNLNHRIKKRKKALESINELVNNASHLVLIHYSCESFYNVESGYTPRVTSIAVRYYNTAQTKSFSIHKLAEIKKIPFEDIEQNYDDLEKEMLKEFFQFVKKHKSYNWLHWNMRDLNFGFEALENRFRVLGGRPETIDDEKKYDLARLLIDIYGVGYIGHPRLEKLIEKNKISNRDFLDGQSEAVAFANKEYVKLHMSTLKKVDVFHSILDKVASGNLKTNAKWYEPYGLSPQAVYEAIKDHWIYAVVILLLGAVLGAVIPFIFDLLTNNKPN</sequence>
<dbReference type="EMBL" id="JAGYPF010000002">
    <property type="protein sequence ID" value="MBS4213245.1"/>
    <property type="molecule type" value="Genomic_DNA"/>
</dbReference>
<evidence type="ECO:0000313" key="3">
    <source>
        <dbReference type="Proteomes" id="UP000679749"/>
    </source>
</evidence>
<keyword evidence="3" id="KW-1185">Reference proteome</keyword>
<dbReference type="InterPro" id="IPR012337">
    <property type="entry name" value="RNaseH-like_sf"/>
</dbReference>
<organism evidence="2 3">
    <name type="scientific">Neobacillus rhizophilus</name>
    <dbReference type="NCBI Taxonomy" id="2833579"/>
    <lineage>
        <taxon>Bacteria</taxon>
        <taxon>Bacillati</taxon>
        <taxon>Bacillota</taxon>
        <taxon>Bacilli</taxon>
        <taxon>Bacillales</taxon>
        <taxon>Bacillaceae</taxon>
        <taxon>Neobacillus</taxon>
    </lineage>
</organism>
<gene>
    <name evidence="2" type="ORF">KHA99_12370</name>
</gene>